<keyword evidence="3" id="KW-1185">Reference proteome</keyword>
<organism evidence="2 3">
    <name type="scientific">Aneurinibacillus danicus</name>
    <dbReference type="NCBI Taxonomy" id="267746"/>
    <lineage>
        <taxon>Bacteria</taxon>
        <taxon>Bacillati</taxon>
        <taxon>Bacillota</taxon>
        <taxon>Bacilli</taxon>
        <taxon>Bacillales</taxon>
        <taxon>Paenibacillaceae</taxon>
        <taxon>Aneurinibacillus group</taxon>
        <taxon>Aneurinibacillus</taxon>
    </lineage>
</organism>
<dbReference type="RefSeq" id="WP_111154037.1">
    <property type="nucleotide sequence ID" value="NZ_BJXX01000056.1"/>
</dbReference>
<name>A0A511V4K7_9BACL</name>
<sequence length="114" mass="12923">MSKAKAAVNTEELKQKYGRVYEIRIEGLEYENGDEAEFVFYFTRPKSSDISRFTKELNSKPDMAMKNLTFSCIVPEQEEELRQAADEFPGLPFNTASRLMELVGASAATSLKKL</sequence>
<accession>A0A511V4K7</accession>
<evidence type="ECO:0000313" key="2">
    <source>
        <dbReference type="EMBL" id="GEN33857.1"/>
    </source>
</evidence>
<gene>
    <name evidence="2" type="ORF">ADA01nite_13170</name>
</gene>
<reference evidence="2 3" key="1">
    <citation type="submission" date="2019-07" db="EMBL/GenBank/DDBJ databases">
        <title>Whole genome shotgun sequence of Aneurinibacillus danicus NBRC 102444.</title>
        <authorList>
            <person name="Hosoyama A."/>
            <person name="Uohara A."/>
            <person name="Ohji S."/>
            <person name="Ichikawa N."/>
        </authorList>
    </citation>
    <scope>NUCLEOTIDE SEQUENCE [LARGE SCALE GENOMIC DNA]</scope>
    <source>
        <strain evidence="2 3">NBRC 102444</strain>
    </source>
</reference>
<proteinExistence type="predicted"/>
<dbReference type="OrthoDB" id="2990583at2"/>
<protein>
    <recommendedName>
        <fullName evidence="1">DUF6848 domain-containing protein</fullName>
    </recommendedName>
</protein>
<dbReference type="AlphaFoldDB" id="A0A511V4K7"/>
<dbReference type="InterPro" id="IPR049294">
    <property type="entry name" value="DUF6848"/>
</dbReference>
<dbReference type="Proteomes" id="UP000321157">
    <property type="component" value="Unassembled WGS sequence"/>
</dbReference>
<comment type="caution">
    <text evidence="2">The sequence shown here is derived from an EMBL/GenBank/DDBJ whole genome shotgun (WGS) entry which is preliminary data.</text>
</comment>
<evidence type="ECO:0000259" key="1">
    <source>
        <dbReference type="Pfam" id="PF20941"/>
    </source>
</evidence>
<dbReference type="Pfam" id="PF20941">
    <property type="entry name" value="DUF6848"/>
    <property type="match status" value="1"/>
</dbReference>
<feature type="domain" description="DUF6848" evidence="1">
    <location>
        <begin position="13"/>
        <end position="112"/>
    </location>
</feature>
<dbReference type="EMBL" id="BJXX01000056">
    <property type="protein sequence ID" value="GEN33857.1"/>
    <property type="molecule type" value="Genomic_DNA"/>
</dbReference>
<dbReference type="Gene3D" id="3.30.2220.10">
    <property type="entry name" value="rbstp2171"/>
    <property type="match status" value="1"/>
</dbReference>
<evidence type="ECO:0000313" key="3">
    <source>
        <dbReference type="Proteomes" id="UP000321157"/>
    </source>
</evidence>